<dbReference type="InterPro" id="IPR007632">
    <property type="entry name" value="Anoctamin"/>
</dbReference>
<proteinExistence type="predicted"/>
<feature type="transmembrane region" description="Helical" evidence="6">
    <location>
        <begin position="314"/>
        <end position="337"/>
    </location>
</feature>
<sequence length="990" mass="110036">MSTHIPIQQMNPDFVISVLSEVENAKTGATKAESTANIEKLVNGLSANGFYTQVRPSGDSQSNLLVFVKLASYKYAEEIEKDLIKNYEYGVTAKNDTQADKLRIIANALTAPSSIGGVGITVGKGDWSFVQSITPITDSLRHSTFVEDFKAHVTNGDVSTNTIKEKFGVQIALYFEFLKFYTVWLGYLSVFGLVSYFKSKKSFSLTYTFINLIWGCLFITFWNRRQQYLVNFWGVQNSHHIEEHTSALAKINEKFEEKSTYEKKGNTSGVRFVKQLAFIPIALLFVGVLVAYQLGCFALEIFLAEIYDGPGKAFLTLLPTILISVFVPILTIGYGLVTDHVLAWENHDNEYSHDNSVIVKQFILNFLTSYGPLIITSFVYLPFAHLVQPHIGDIQYSISKNLNHDRFYHKYLTNLKRSEDFKINQQRLNVQFFYFIVTNQVIQIVLKYVLPIILQKGIKFFKTKIQGKPDYKVDDREVEKSWLDIVRAATQLPEYNVNDDFRGLALQYGYLIIFGPVWSLAPIISIIFNIITFKLDMFKLSNGKYFKPPIPHRVDSIHPWNHALFALTWIGSVISPVITAFYHHGAQPPKTLGQFALDKASVNISGTTLIFLVFLSEHLFFAFWVVLFKISKLFKSEIERKNDFGANDLKIRHDYYSGKVEQTAVAGDDGEWSNFGPERALKEAVGIPIANVKVDETEDLNEKSINSSGKNVSSSSQQRNVETLPGSSDNYSTSYQKQQNGSFATGSRGTRDNNVNSTASGIDSRAGAGTGTGPVAGAAVGSRSVASGTGASDDSKQRLIEEKRRLLEEKERILREKGAHATNLTGDEKKVLETVKDKSDSIVEIKDLEGNTTYSTMDNNNHFDPSEVEDTKTKLDTPKDSKAPGTVNNASQVGGTDSKVGGVEGGQSGNVQANGAKSSADADTSEADISHADTTNADTTFESSTTNSNSFVKNAQKTAKDITQKVDENVTNGNVTRKKTSLKKLLRKKK</sequence>
<evidence type="ECO:0000256" key="1">
    <source>
        <dbReference type="ARBA" id="ARBA00004141"/>
    </source>
</evidence>
<feature type="compositionally biased region" description="Low complexity" evidence="5">
    <location>
        <begin position="775"/>
        <end position="792"/>
    </location>
</feature>
<feature type="transmembrane region" description="Helical" evidence="6">
    <location>
        <begin position="508"/>
        <end position="531"/>
    </location>
</feature>
<feature type="compositionally biased region" description="Basic and acidic residues" evidence="5">
    <location>
        <begin position="869"/>
        <end position="882"/>
    </location>
</feature>
<evidence type="ECO:0000256" key="2">
    <source>
        <dbReference type="ARBA" id="ARBA00022692"/>
    </source>
</evidence>
<dbReference type="InParanoid" id="B5RUN9"/>
<dbReference type="STRING" id="284592.B5RUN9"/>
<feature type="transmembrane region" description="Helical" evidence="6">
    <location>
        <begin position="604"/>
        <end position="627"/>
    </location>
</feature>
<keyword evidence="4 6" id="KW-0472">Membrane</keyword>
<dbReference type="KEGG" id="dha:DEHA2F25740g"/>
<dbReference type="GO" id="GO:0016020">
    <property type="term" value="C:membrane"/>
    <property type="evidence" value="ECO:0007669"/>
    <property type="project" value="UniProtKB-SubCell"/>
</dbReference>
<organism evidence="9 10">
    <name type="scientific">Debaryomyces hansenii (strain ATCC 36239 / CBS 767 / BCRC 21394 / JCM 1990 / NBRC 0083 / IGC 2968)</name>
    <name type="common">Yeast</name>
    <name type="synonym">Torulaspora hansenii</name>
    <dbReference type="NCBI Taxonomy" id="284592"/>
    <lineage>
        <taxon>Eukaryota</taxon>
        <taxon>Fungi</taxon>
        <taxon>Dikarya</taxon>
        <taxon>Ascomycota</taxon>
        <taxon>Saccharomycotina</taxon>
        <taxon>Pichiomycetes</taxon>
        <taxon>Debaryomycetaceae</taxon>
        <taxon>Debaryomyces</taxon>
    </lineage>
</organism>
<dbReference type="eggNOG" id="KOG2513">
    <property type="taxonomic scope" value="Eukaryota"/>
</dbReference>
<dbReference type="VEuPathDB" id="FungiDB:DEHA2F25740g"/>
<feature type="compositionally biased region" description="Basic residues" evidence="5">
    <location>
        <begin position="976"/>
        <end position="990"/>
    </location>
</feature>
<dbReference type="Pfam" id="PF20877">
    <property type="entry name" value="Anoctamin_N"/>
    <property type="match status" value="1"/>
</dbReference>
<feature type="compositionally biased region" description="Polar residues" evidence="5">
    <location>
        <begin position="886"/>
        <end position="895"/>
    </location>
</feature>
<dbReference type="GeneID" id="8999072"/>
<evidence type="ECO:0000256" key="6">
    <source>
        <dbReference type="SAM" id="Phobius"/>
    </source>
</evidence>
<dbReference type="PANTHER" id="PTHR12308">
    <property type="entry name" value="ANOCTAMIN"/>
    <property type="match status" value="1"/>
</dbReference>
<feature type="domain" description="Anoctamin transmembrane" evidence="7">
    <location>
        <begin position="163"/>
        <end position="627"/>
    </location>
</feature>
<feature type="transmembrane region" description="Helical" evidence="6">
    <location>
        <begin position="432"/>
        <end position="454"/>
    </location>
</feature>
<dbReference type="GO" id="GO:0032541">
    <property type="term" value="C:cortical endoplasmic reticulum"/>
    <property type="evidence" value="ECO:0007669"/>
    <property type="project" value="TreeGrafter"/>
</dbReference>
<dbReference type="Proteomes" id="UP000000599">
    <property type="component" value="Chromosome F"/>
</dbReference>
<evidence type="ECO:0000313" key="9">
    <source>
        <dbReference type="EMBL" id="CAR66417.1"/>
    </source>
</evidence>
<dbReference type="EMBL" id="CR382138">
    <property type="protein sequence ID" value="CAR66417.1"/>
    <property type="molecule type" value="Genomic_DNA"/>
</dbReference>
<evidence type="ECO:0000256" key="5">
    <source>
        <dbReference type="SAM" id="MobiDB-lite"/>
    </source>
</evidence>
<evidence type="ECO:0000259" key="7">
    <source>
        <dbReference type="Pfam" id="PF04547"/>
    </source>
</evidence>
<dbReference type="HOGENOM" id="CLU_013423_0_0_1"/>
<reference evidence="9 10" key="1">
    <citation type="journal article" date="2004" name="Nature">
        <title>Genome evolution in yeasts.</title>
        <authorList>
            <consortium name="Genolevures"/>
            <person name="Dujon B."/>
            <person name="Sherman D."/>
            <person name="Fischer G."/>
            <person name="Durrens P."/>
            <person name="Casaregola S."/>
            <person name="Lafontaine I."/>
            <person name="de Montigny J."/>
            <person name="Marck C."/>
            <person name="Neuveglise C."/>
            <person name="Talla E."/>
            <person name="Goffard N."/>
            <person name="Frangeul L."/>
            <person name="Aigle M."/>
            <person name="Anthouard V."/>
            <person name="Babour A."/>
            <person name="Barbe V."/>
            <person name="Barnay S."/>
            <person name="Blanchin S."/>
            <person name="Beckerich J.M."/>
            <person name="Beyne E."/>
            <person name="Bleykasten C."/>
            <person name="Boisrame A."/>
            <person name="Boyer J."/>
            <person name="Cattolico L."/>
            <person name="Confanioleri F."/>
            <person name="de Daruvar A."/>
            <person name="Despons L."/>
            <person name="Fabre E."/>
            <person name="Fairhead C."/>
            <person name="Ferry-Dumazet H."/>
            <person name="Groppi A."/>
            <person name="Hantraye F."/>
            <person name="Hennequin C."/>
            <person name="Jauniaux N."/>
            <person name="Joyet P."/>
            <person name="Kachouri R."/>
            <person name="Kerrest A."/>
            <person name="Koszul R."/>
            <person name="Lemaire M."/>
            <person name="Lesur I."/>
            <person name="Ma L."/>
            <person name="Muller H."/>
            <person name="Nicaud J.M."/>
            <person name="Nikolski M."/>
            <person name="Oztas S."/>
            <person name="Ozier-Kalogeropoulos O."/>
            <person name="Pellenz S."/>
            <person name="Potier S."/>
            <person name="Richard G.F."/>
            <person name="Straub M.L."/>
            <person name="Suleau A."/>
            <person name="Swennene D."/>
            <person name="Tekaia F."/>
            <person name="Wesolowski-Louvel M."/>
            <person name="Westhof E."/>
            <person name="Wirth B."/>
            <person name="Zeniou-Meyer M."/>
            <person name="Zivanovic I."/>
            <person name="Bolotin-Fukuhara M."/>
            <person name="Thierry A."/>
            <person name="Bouchier C."/>
            <person name="Caudron B."/>
            <person name="Scarpelli C."/>
            <person name="Gaillardin C."/>
            <person name="Weissenbach J."/>
            <person name="Wincker P."/>
            <person name="Souciet J.L."/>
        </authorList>
    </citation>
    <scope>NUCLEOTIDE SEQUENCE [LARGE SCALE GENOMIC DNA]</scope>
    <source>
        <strain evidence="10">ATCC 36239 / CBS 767 / BCRC 21394 / JCM 1990 / NBRC 0083 / IGC 2968</strain>
    </source>
</reference>
<dbReference type="PANTHER" id="PTHR12308:SF73">
    <property type="entry name" value="ANOCTAMIN"/>
    <property type="match status" value="1"/>
</dbReference>
<dbReference type="RefSeq" id="XP_002770901.1">
    <property type="nucleotide sequence ID" value="XM_002770855.1"/>
</dbReference>
<keyword evidence="2 6" id="KW-0812">Transmembrane</keyword>
<feature type="transmembrane region" description="Helical" evidence="6">
    <location>
        <begin position="357"/>
        <end position="381"/>
    </location>
</feature>
<evidence type="ECO:0000259" key="8">
    <source>
        <dbReference type="Pfam" id="PF20877"/>
    </source>
</evidence>
<protein>
    <submittedName>
        <fullName evidence="9">DEHA2F25740p</fullName>
    </submittedName>
</protein>
<feature type="compositionally biased region" description="Basic and acidic residues" evidence="5">
    <location>
        <begin position="958"/>
        <end position="968"/>
    </location>
</feature>
<dbReference type="AlphaFoldDB" id="B5RUN9"/>
<feature type="transmembrane region" description="Helical" evidence="6">
    <location>
        <begin position="180"/>
        <end position="197"/>
    </location>
</feature>
<dbReference type="GO" id="GO:0005254">
    <property type="term" value="F:chloride channel activity"/>
    <property type="evidence" value="ECO:0007669"/>
    <property type="project" value="TreeGrafter"/>
</dbReference>
<dbReference type="OMA" id="MFGPVWP"/>
<gene>
    <name evidence="9" type="ordered locus">DEHA2F25740g</name>
</gene>
<name>B5RUN9_DEBHA</name>
<feature type="compositionally biased region" description="Low complexity" evidence="5">
    <location>
        <begin position="703"/>
        <end position="716"/>
    </location>
</feature>
<dbReference type="Pfam" id="PF04547">
    <property type="entry name" value="Anoctamin"/>
    <property type="match status" value="1"/>
</dbReference>
<accession>B5RUN9</accession>
<dbReference type="FunCoup" id="B5RUN9">
    <property type="interactions" value="331"/>
</dbReference>
<evidence type="ECO:0000256" key="4">
    <source>
        <dbReference type="ARBA" id="ARBA00023136"/>
    </source>
</evidence>
<feature type="compositionally biased region" description="Polar residues" evidence="5">
    <location>
        <begin position="717"/>
        <end position="761"/>
    </location>
</feature>
<evidence type="ECO:0000313" key="10">
    <source>
        <dbReference type="Proteomes" id="UP000000599"/>
    </source>
</evidence>
<feature type="compositionally biased region" description="Low complexity" evidence="5">
    <location>
        <begin position="939"/>
        <end position="951"/>
    </location>
</feature>
<feature type="compositionally biased region" description="Polar residues" evidence="5">
    <location>
        <begin position="852"/>
        <end position="863"/>
    </location>
</feature>
<dbReference type="OrthoDB" id="296386at2759"/>
<feature type="transmembrane region" description="Helical" evidence="6">
    <location>
        <begin position="563"/>
        <end position="584"/>
    </location>
</feature>
<feature type="transmembrane region" description="Helical" evidence="6">
    <location>
        <begin position="277"/>
        <end position="302"/>
    </location>
</feature>
<feature type="region of interest" description="Disordered" evidence="5">
    <location>
        <begin position="701"/>
        <end position="799"/>
    </location>
</feature>
<evidence type="ECO:0000256" key="3">
    <source>
        <dbReference type="ARBA" id="ARBA00022989"/>
    </source>
</evidence>
<feature type="region of interest" description="Disordered" evidence="5">
    <location>
        <begin position="852"/>
        <end position="990"/>
    </location>
</feature>
<feature type="transmembrane region" description="Helical" evidence="6">
    <location>
        <begin position="204"/>
        <end position="222"/>
    </location>
</feature>
<dbReference type="InterPro" id="IPR049452">
    <property type="entry name" value="Anoctamin_TM"/>
</dbReference>
<feature type="domain" description="Anoctamin alpha-beta plait" evidence="8">
    <location>
        <begin position="11"/>
        <end position="130"/>
    </location>
</feature>
<keyword evidence="10" id="KW-1185">Reference proteome</keyword>
<comment type="subcellular location">
    <subcellularLocation>
        <location evidence="1">Membrane</location>
        <topology evidence="1">Multi-pass membrane protein</topology>
    </subcellularLocation>
</comment>
<dbReference type="InterPro" id="IPR049456">
    <property type="entry name" value="Anoctamin_N_fung"/>
</dbReference>
<keyword evidence="3 6" id="KW-1133">Transmembrane helix</keyword>